<proteinExistence type="predicted"/>
<evidence type="ECO:0000313" key="1">
    <source>
        <dbReference type="EMBL" id="KEQ01679.1"/>
    </source>
</evidence>
<dbReference type="EMBL" id="AVQL01000365">
    <property type="protein sequence ID" value="KEQ01679.1"/>
    <property type="molecule type" value="Genomic_DNA"/>
</dbReference>
<dbReference type="Pfam" id="PF06995">
    <property type="entry name" value="Phage_P2_GpU"/>
    <property type="match status" value="1"/>
</dbReference>
<evidence type="ECO:0000313" key="2">
    <source>
        <dbReference type="Proteomes" id="UP000027644"/>
    </source>
</evidence>
<dbReference type="Proteomes" id="UP000027644">
    <property type="component" value="Unassembled WGS sequence"/>
</dbReference>
<dbReference type="AlphaFoldDB" id="A0A074W2K4"/>
<reference evidence="1 2" key="1">
    <citation type="journal article" date="2014" name="PLoS Genet.">
        <title>Hidden diversity in honey bee gut symbionts detected by single-cell genomics.</title>
        <authorList>
            <person name="Engel P."/>
            <person name="Stepanauskas R."/>
            <person name="Moran N."/>
        </authorList>
    </citation>
    <scope>NUCLEOTIDE SEQUENCE [LARGE SCALE GENOMIC DNA]</scope>
    <source>
        <strain evidence="1 2">SCGC AB-598-J21</strain>
    </source>
</reference>
<organism evidence="1 2">
    <name type="scientific">Snodgrassella alvi SCGC AB-598-J21</name>
    <dbReference type="NCBI Taxonomy" id="1385367"/>
    <lineage>
        <taxon>Bacteria</taxon>
        <taxon>Pseudomonadati</taxon>
        <taxon>Pseudomonadota</taxon>
        <taxon>Betaproteobacteria</taxon>
        <taxon>Neisseriales</taxon>
        <taxon>Neisseriaceae</taxon>
        <taxon>Snodgrassella</taxon>
    </lineage>
</organism>
<sequence>MYAMLGDIRFEVLDSFTSYEETHSAVFAKHDVLAGRPRLQATGNDLTSIRFGMLLHWKLANPDNAYNALISAKEAQQALALVFGSGRFAGWFVIQQLSSTTLIQDAKGRTAAREISVELLEFVGDPNNPLPTPGIMTGQNPLLAFLPESVKGAVNKVSAAVQTGVRIYHSVEQNITDIQNLITRARTVQHNTAGWMGLIGDVLSISGQTLDKLNTLPEIGEWFGNLAGAADFLSYTGQAACQLQTCINLIQTGYDSGEWGDWLNTSEQVLATVEDSIGNATAGTQSLTAWLAARKDEV</sequence>
<name>A0A074W2K4_9NEIS</name>
<dbReference type="InterPro" id="IPR009734">
    <property type="entry name" value="Myoviridae_GpU"/>
</dbReference>
<protein>
    <submittedName>
        <fullName evidence="1">Phage protein U</fullName>
    </submittedName>
</protein>
<gene>
    <name evidence="1" type="ORF">SASC598J21_005450</name>
</gene>
<comment type="caution">
    <text evidence="1">The sequence shown here is derived from an EMBL/GenBank/DDBJ whole genome shotgun (WGS) entry which is preliminary data.</text>
</comment>
<accession>A0A074W2K4</accession>